<protein>
    <submittedName>
        <fullName evidence="2">Uncharacterized protein</fullName>
    </submittedName>
</protein>
<keyword evidence="3" id="KW-1185">Reference proteome</keyword>
<evidence type="ECO:0000313" key="3">
    <source>
        <dbReference type="Proteomes" id="UP001595748"/>
    </source>
</evidence>
<dbReference type="EMBL" id="JBHRZF010000044">
    <property type="protein sequence ID" value="MFC3860089.1"/>
    <property type="molecule type" value="Genomic_DNA"/>
</dbReference>
<dbReference type="RefSeq" id="WP_380076239.1">
    <property type="nucleotide sequence ID" value="NZ_JBHRZF010000044.1"/>
</dbReference>
<sequence>MFPPHAGPGAAVSGGPALTGGLFAFSRPALALARAGQPLARRFQAGGAAQYGAAMRRAVQEAAPGGPDSSRPGSGSNLI</sequence>
<evidence type="ECO:0000256" key="1">
    <source>
        <dbReference type="SAM" id="MobiDB-lite"/>
    </source>
</evidence>
<evidence type="ECO:0000313" key="2">
    <source>
        <dbReference type="EMBL" id="MFC3860089.1"/>
    </source>
</evidence>
<organism evidence="2 3">
    <name type="scientific">Deinococcus antarcticus</name>
    <dbReference type="NCBI Taxonomy" id="1298767"/>
    <lineage>
        <taxon>Bacteria</taxon>
        <taxon>Thermotogati</taxon>
        <taxon>Deinococcota</taxon>
        <taxon>Deinococci</taxon>
        <taxon>Deinococcales</taxon>
        <taxon>Deinococcaceae</taxon>
        <taxon>Deinococcus</taxon>
    </lineage>
</organism>
<feature type="region of interest" description="Disordered" evidence="1">
    <location>
        <begin position="58"/>
        <end position="79"/>
    </location>
</feature>
<feature type="compositionally biased region" description="Low complexity" evidence="1">
    <location>
        <begin position="64"/>
        <end position="79"/>
    </location>
</feature>
<proteinExistence type="predicted"/>
<gene>
    <name evidence="2" type="ORF">ACFOPQ_04840</name>
</gene>
<name>A0ABV8A3S6_9DEIO</name>
<reference evidence="3" key="1">
    <citation type="journal article" date="2019" name="Int. J. Syst. Evol. Microbiol.">
        <title>The Global Catalogue of Microorganisms (GCM) 10K type strain sequencing project: providing services to taxonomists for standard genome sequencing and annotation.</title>
        <authorList>
            <consortium name="The Broad Institute Genomics Platform"/>
            <consortium name="The Broad Institute Genome Sequencing Center for Infectious Disease"/>
            <person name="Wu L."/>
            <person name="Ma J."/>
        </authorList>
    </citation>
    <scope>NUCLEOTIDE SEQUENCE [LARGE SCALE GENOMIC DNA]</scope>
    <source>
        <strain evidence="3">CCTCC AB 2013263</strain>
    </source>
</reference>
<comment type="caution">
    <text evidence="2">The sequence shown here is derived from an EMBL/GenBank/DDBJ whole genome shotgun (WGS) entry which is preliminary data.</text>
</comment>
<dbReference type="Proteomes" id="UP001595748">
    <property type="component" value="Unassembled WGS sequence"/>
</dbReference>
<accession>A0ABV8A3S6</accession>